<keyword evidence="5" id="KW-1015">Disulfide bond</keyword>
<keyword evidence="10" id="KW-1185">Reference proteome</keyword>
<dbReference type="InterPro" id="IPR049299">
    <property type="entry name" value="Thio2_N"/>
</dbReference>
<dbReference type="CDD" id="cd02947">
    <property type="entry name" value="TRX_family"/>
    <property type="match status" value="1"/>
</dbReference>
<evidence type="ECO:0000256" key="7">
    <source>
        <dbReference type="NCBIfam" id="TIGR01068"/>
    </source>
</evidence>
<dbReference type="PANTHER" id="PTHR45663:SF11">
    <property type="entry name" value="GEO12009P1"/>
    <property type="match status" value="1"/>
</dbReference>
<keyword evidence="2" id="KW-0813">Transport</keyword>
<dbReference type="InterPro" id="IPR036249">
    <property type="entry name" value="Thioredoxin-like_sf"/>
</dbReference>
<evidence type="ECO:0000313" key="9">
    <source>
        <dbReference type="EMBL" id="RAK54257.1"/>
    </source>
</evidence>
<dbReference type="NCBIfam" id="TIGR01068">
    <property type="entry name" value="thioredoxin"/>
    <property type="match status" value="1"/>
</dbReference>
<feature type="domain" description="Thioredoxin" evidence="8">
    <location>
        <begin position="20"/>
        <end position="144"/>
    </location>
</feature>
<dbReference type="AlphaFoldDB" id="A0A328AIB9"/>
<dbReference type="Pfam" id="PF00085">
    <property type="entry name" value="Thioredoxin"/>
    <property type="match status" value="1"/>
</dbReference>
<dbReference type="RefSeq" id="WP_111528008.1">
    <property type="nucleotide sequence ID" value="NZ_JBHRSG010000002.1"/>
</dbReference>
<evidence type="ECO:0000256" key="2">
    <source>
        <dbReference type="ARBA" id="ARBA00022448"/>
    </source>
</evidence>
<accession>A0A328AIB9</accession>
<sequence length="144" mass="15366">MSEALHVVCPHCDGVNRIPADKLSAGPKCGRCHKALFTGEPVALDERRFETHVARSDLPVIADFWAAWCGPCRAMAPIFERAAAGLEPHARFVKVDVDANPQISAKLGIRGIPALFAFKGGKVAASHSGVADAALLKSWVERLG</sequence>
<keyword evidence="3" id="KW-0479">Metal-binding</keyword>
<evidence type="ECO:0000256" key="1">
    <source>
        <dbReference type="ARBA" id="ARBA00008987"/>
    </source>
</evidence>
<dbReference type="GO" id="GO:0015035">
    <property type="term" value="F:protein-disulfide reductase activity"/>
    <property type="evidence" value="ECO:0007669"/>
    <property type="project" value="UniProtKB-UniRule"/>
</dbReference>
<evidence type="ECO:0000256" key="6">
    <source>
        <dbReference type="ARBA" id="ARBA00023284"/>
    </source>
</evidence>
<dbReference type="Gene3D" id="3.40.30.10">
    <property type="entry name" value="Glutaredoxin"/>
    <property type="match status" value="1"/>
</dbReference>
<dbReference type="PROSITE" id="PS00194">
    <property type="entry name" value="THIOREDOXIN_1"/>
    <property type="match status" value="1"/>
</dbReference>
<evidence type="ECO:0000256" key="4">
    <source>
        <dbReference type="ARBA" id="ARBA00022982"/>
    </source>
</evidence>
<dbReference type="Pfam" id="PF21352">
    <property type="entry name" value="Zn_ribbon_Thio2"/>
    <property type="match status" value="1"/>
</dbReference>
<dbReference type="Proteomes" id="UP000249254">
    <property type="component" value="Unassembled WGS sequence"/>
</dbReference>
<evidence type="ECO:0000256" key="3">
    <source>
        <dbReference type="ARBA" id="ARBA00022723"/>
    </source>
</evidence>
<proteinExistence type="inferred from homology"/>
<evidence type="ECO:0000256" key="5">
    <source>
        <dbReference type="ARBA" id="ARBA00023157"/>
    </source>
</evidence>
<dbReference type="OrthoDB" id="9790390at2"/>
<dbReference type="PROSITE" id="PS51352">
    <property type="entry name" value="THIOREDOXIN_2"/>
    <property type="match status" value="1"/>
</dbReference>
<organism evidence="9 10">
    <name type="scientific">Phenylobacterium soli</name>
    <dbReference type="NCBI Taxonomy" id="2170551"/>
    <lineage>
        <taxon>Bacteria</taxon>
        <taxon>Pseudomonadati</taxon>
        <taxon>Pseudomonadota</taxon>
        <taxon>Alphaproteobacteria</taxon>
        <taxon>Caulobacterales</taxon>
        <taxon>Caulobacteraceae</taxon>
        <taxon>Phenylobacterium</taxon>
    </lineage>
</organism>
<gene>
    <name evidence="9" type="ORF">DJ017_06830</name>
</gene>
<dbReference type="NCBIfam" id="NF008229">
    <property type="entry name" value="PRK10996.1"/>
    <property type="match status" value="1"/>
</dbReference>
<dbReference type="Gene3D" id="2.30.30.380">
    <property type="entry name" value="Zn-finger domain of Sec23/24"/>
    <property type="match status" value="1"/>
</dbReference>
<dbReference type="PANTHER" id="PTHR45663">
    <property type="entry name" value="GEO12009P1"/>
    <property type="match status" value="1"/>
</dbReference>
<reference evidence="10" key="1">
    <citation type="submission" date="2018-05" db="EMBL/GenBank/DDBJ databases">
        <authorList>
            <person name="Li X."/>
        </authorList>
    </citation>
    <scope>NUCLEOTIDE SEQUENCE [LARGE SCALE GENOMIC DNA]</scope>
    <source>
        <strain evidence="10">LX32</strain>
    </source>
</reference>
<dbReference type="InterPro" id="IPR005746">
    <property type="entry name" value="Thioredoxin"/>
</dbReference>
<dbReference type="GO" id="GO:0046872">
    <property type="term" value="F:metal ion binding"/>
    <property type="evidence" value="ECO:0007669"/>
    <property type="project" value="UniProtKB-KW"/>
</dbReference>
<dbReference type="InterPro" id="IPR017937">
    <property type="entry name" value="Thioredoxin_CS"/>
</dbReference>
<dbReference type="FunFam" id="3.40.30.10:FF:000001">
    <property type="entry name" value="Thioredoxin"/>
    <property type="match status" value="1"/>
</dbReference>
<evidence type="ECO:0000313" key="10">
    <source>
        <dbReference type="Proteomes" id="UP000249254"/>
    </source>
</evidence>
<dbReference type="SUPFAM" id="SSF52833">
    <property type="entry name" value="Thioredoxin-like"/>
    <property type="match status" value="1"/>
</dbReference>
<dbReference type="GO" id="GO:0005829">
    <property type="term" value="C:cytosol"/>
    <property type="evidence" value="ECO:0007669"/>
    <property type="project" value="TreeGrafter"/>
</dbReference>
<protein>
    <recommendedName>
        <fullName evidence="7">Thioredoxin</fullName>
    </recommendedName>
</protein>
<evidence type="ECO:0000259" key="8">
    <source>
        <dbReference type="PROSITE" id="PS51352"/>
    </source>
</evidence>
<dbReference type="EMBL" id="QFYQ01000001">
    <property type="protein sequence ID" value="RAK54257.1"/>
    <property type="molecule type" value="Genomic_DNA"/>
</dbReference>
<dbReference type="InterPro" id="IPR013766">
    <property type="entry name" value="Thioredoxin_domain"/>
</dbReference>
<name>A0A328AIB9_9CAUL</name>
<comment type="caution">
    <text evidence="9">The sequence shown here is derived from an EMBL/GenBank/DDBJ whole genome shotgun (WGS) entry which is preliminary data.</text>
</comment>
<keyword evidence="6" id="KW-0676">Redox-active center</keyword>
<keyword evidence="4" id="KW-0249">Electron transport</keyword>
<comment type="similarity">
    <text evidence="1">Belongs to the thioredoxin family.</text>
</comment>
<dbReference type="PRINTS" id="PR00421">
    <property type="entry name" value="THIOREDOXIN"/>
</dbReference>
<dbReference type="GO" id="GO:0045454">
    <property type="term" value="P:cell redox homeostasis"/>
    <property type="evidence" value="ECO:0007669"/>
    <property type="project" value="TreeGrafter"/>
</dbReference>